<evidence type="ECO:0000313" key="2">
    <source>
        <dbReference type="Proteomes" id="UP000053105"/>
    </source>
</evidence>
<protein>
    <submittedName>
        <fullName evidence="1">Uncharacterized protein</fullName>
    </submittedName>
</protein>
<gene>
    <name evidence="1" type="ORF">WN51_12998</name>
</gene>
<reference evidence="1 2" key="1">
    <citation type="submission" date="2015-07" db="EMBL/GenBank/DDBJ databases">
        <title>The genome of Melipona quadrifasciata.</title>
        <authorList>
            <person name="Pan H."/>
            <person name="Kapheim K."/>
        </authorList>
    </citation>
    <scope>NUCLEOTIDE SEQUENCE [LARGE SCALE GENOMIC DNA]</scope>
    <source>
        <strain evidence="1">0111107301</strain>
        <tissue evidence="1">Whole body</tissue>
    </source>
</reference>
<dbReference type="EMBL" id="KQ435700">
    <property type="protein sequence ID" value="KOX80514.1"/>
    <property type="molecule type" value="Genomic_DNA"/>
</dbReference>
<name>A0A0N0BKJ3_9HYME</name>
<accession>A0A0N0BKJ3</accession>
<proteinExistence type="predicted"/>
<evidence type="ECO:0000313" key="1">
    <source>
        <dbReference type="EMBL" id="KOX80514.1"/>
    </source>
</evidence>
<dbReference type="Proteomes" id="UP000053105">
    <property type="component" value="Unassembled WGS sequence"/>
</dbReference>
<organism evidence="1 2">
    <name type="scientific">Melipona quadrifasciata</name>
    <dbReference type="NCBI Taxonomy" id="166423"/>
    <lineage>
        <taxon>Eukaryota</taxon>
        <taxon>Metazoa</taxon>
        <taxon>Ecdysozoa</taxon>
        <taxon>Arthropoda</taxon>
        <taxon>Hexapoda</taxon>
        <taxon>Insecta</taxon>
        <taxon>Pterygota</taxon>
        <taxon>Neoptera</taxon>
        <taxon>Endopterygota</taxon>
        <taxon>Hymenoptera</taxon>
        <taxon>Apocrita</taxon>
        <taxon>Aculeata</taxon>
        <taxon>Apoidea</taxon>
        <taxon>Anthophila</taxon>
        <taxon>Apidae</taxon>
        <taxon>Melipona</taxon>
    </lineage>
</organism>
<keyword evidence="2" id="KW-1185">Reference proteome</keyword>
<dbReference type="AlphaFoldDB" id="A0A0N0BKJ3"/>
<sequence length="73" mass="8245">MTTASTTTMAIIDDALAYHLPSCKRSIYSSSPAENESQISREYPKPLRIQFTLYLSISPVYLLHCEGKDDDYP</sequence>